<feature type="domain" description="Cation/H+ exchanger transmembrane" evidence="10">
    <location>
        <begin position="20"/>
        <end position="372"/>
    </location>
</feature>
<dbReference type="PRINTS" id="PR01084">
    <property type="entry name" value="NAHEXCHNGR"/>
</dbReference>
<feature type="transmembrane region" description="Helical" evidence="9">
    <location>
        <begin position="256"/>
        <end position="277"/>
    </location>
</feature>
<dbReference type="InterPro" id="IPR004709">
    <property type="entry name" value="NaH_exchanger"/>
</dbReference>
<evidence type="ECO:0000313" key="12">
    <source>
        <dbReference type="EMBL" id="CAK9049935.1"/>
    </source>
</evidence>
<feature type="transmembrane region" description="Helical" evidence="9">
    <location>
        <begin position="202"/>
        <end position="235"/>
    </location>
</feature>
<keyword evidence="13" id="KW-1185">Reference proteome</keyword>
<evidence type="ECO:0000256" key="8">
    <source>
        <dbReference type="ARBA" id="ARBA00023201"/>
    </source>
</evidence>
<evidence type="ECO:0000256" key="5">
    <source>
        <dbReference type="ARBA" id="ARBA00023053"/>
    </source>
</evidence>
<reference evidence="12 13" key="1">
    <citation type="submission" date="2024-02" db="EMBL/GenBank/DDBJ databases">
        <authorList>
            <person name="Chen Y."/>
            <person name="Shah S."/>
            <person name="Dougan E. K."/>
            <person name="Thang M."/>
            <person name="Chan C."/>
        </authorList>
    </citation>
    <scope>NUCLEOTIDE SEQUENCE [LARGE SCALE GENOMIC DNA]</scope>
</reference>
<evidence type="ECO:0000256" key="7">
    <source>
        <dbReference type="ARBA" id="ARBA00023136"/>
    </source>
</evidence>
<feature type="transmembrane region" description="Helical" evidence="9">
    <location>
        <begin position="283"/>
        <end position="308"/>
    </location>
</feature>
<keyword evidence="6" id="KW-0406">Ion transport</keyword>
<evidence type="ECO:0000259" key="10">
    <source>
        <dbReference type="Pfam" id="PF00999"/>
    </source>
</evidence>
<dbReference type="Pfam" id="PF00999">
    <property type="entry name" value="Na_H_Exchanger"/>
    <property type="match status" value="1"/>
</dbReference>
<protein>
    <recommendedName>
        <fullName evidence="10">Cation/H+ exchanger transmembrane domain-containing protein</fullName>
    </recommendedName>
</protein>
<dbReference type="Gene3D" id="6.10.140.1330">
    <property type="match status" value="1"/>
</dbReference>
<keyword evidence="7 9" id="KW-0472">Membrane</keyword>
<evidence type="ECO:0000256" key="2">
    <source>
        <dbReference type="ARBA" id="ARBA00022448"/>
    </source>
</evidence>
<feature type="transmembrane region" description="Helical" evidence="9">
    <location>
        <begin position="21"/>
        <end position="38"/>
    </location>
</feature>
<evidence type="ECO:0000256" key="3">
    <source>
        <dbReference type="ARBA" id="ARBA00022692"/>
    </source>
</evidence>
<keyword evidence="8" id="KW-0739">Sodium transport</keyword>
<evidence type="ECO:0000256" key="4">
    <source>
        <dbReference type="ARBA" id="ARBA00022989"/>
    </source>
</evidence>
<dbReference type="EMBL" id="CAXAMN010017180">
    <property type="protein sequence ID" value="CAK9049935.1"/>
    <property type="molecule type" value="Genomic_DNA"/>
</dbReference>
<feature type="transmembrane region" description="Helical" evidence="9">
    <location>
        <begin position="50"/>
        <end position="73"/>
    </location>
</feature>
<evidence type="ECO:0000256" key="6">
    <source>
        <dbReference type="ARBA" id="ARBA00023065"/>
    </source>
</evidence>
<evidence type="ECO:0000256" key="9">
    <source>
        <dbReference type="SAM" id="Phobius"/>
    </source>
</evidence>
<evidence type="ECO:0000256" key="1">
    <source>
        <dbReference type="ARBA" id="ARBA00004141"/>
    </source>
</evidence>
<dbReference type="PANTHER" id="PTHR10110:SF187">
    <property type="entry name" value="SODIUM_HYDROGEN EXCHANGER"/>
    <property type="match status" value="1"/>
</dbReference>
<keyword evidence="3 9" id="KW-0812">Transmembrane</keyword>
<evidence type="ECO:0000313" key="13">
    <source>
        <dbReference type="Proteomes" id="UP001642484"/>
    </source>
</evidence>
<organism evidence="12 13">
    <name type="scientific">Durusdinium trenchii</name>
    <dbReference type="NCBI Taxonomy" id="1381693"/>
    <lineage>
        <taxon>Eukaryota</taxon>
        <taxon>Sar</taxon>
        <taxon>Alveolata</taxon>
        <taxon>Dinophyceae</taxon>
        <taxon>Suessiales</taxon>
        <taxon>Symbiodiniaceae</taxon>
        <taxon>Durusdinium</taxon>
    </lineage>
</organism>
<sequence length="376" mass="40834">MTHKALQLEQEEALLNFRGSFFFYVLLPPIILEAGLSLKTQLFVDNLGSIMAFAVVGTLVSTWVVSASMRWAAETELIGLQDSPLLPIYCHLFGALISATDPVATIALFGSSRFRTDPLLHSLINGESVLNDAVAIVLFSTLTHHLHEEEPRLISMGILGHFGVVLFGSVVMGVAAGALLSWCFCSSNDLTRFPDYEIAGMFLGAYLTFSVTQLLGLSGITALFCFGVVLAHYNWYNLSEPSKVSSKVIFGTIAKLAEAGVFVYLGVVAALSIGRFHWHGGCIFFALLAIIVARAAHVFPLSLMLNLCRRTRKISNNMSVVMWVSGLRGAIAFALSLRVPCEGREYLRGSEACRNSDLLVTTTISIVLATTMVLCL</sequence>
<name>A0ABP0MER1_9DINO</name>
<dbReference type="PANTHER" id="PTHR10110">
    <property type="entry name" value="SODIUM/HYDROGEN EXCHANGER"/>
    <property type="match status" value="1"/>
</dbReference>
<accession>A0ABP0MER1</accession>
<dbReference type="InterPro" id="IPR006153">
    <property type="entry name" value="Cation/H_exchanger_TM"/>
</dbReference>
<comment type="subcellular location">
    <subcellularLocation>
        <location evidence="1">Membrane</location>
        <topology evidence="1">Multi-pass membrane protein</topology>
    </subcellularLocation>
</comment>
<dbReference type="InterPro" id="IPR018422">
    <property type="entry name" value="Cation/H_exchanger_CPA1"/>
</dbReference>
<evidence type="ECO:0000313" key="11">
    <source>
        <dbReference type="EMBL" id="CAK9049906.1"/>
    </source>
</evidence>
<keyword evidence="4 9" id="KW-1133">Transmembrane helix</keyword>
<comment type="caution">
    <text evidence="12">The sequence shown here is derived from an EMBL/GenBank/DDBJ whole genome shotgun (WGS) entry which is preliminary data.</text>
</comment>
<feature type="transmembrane region" description="Helical" evidence="9">
    <location>
        <begin position="158"/>
        <end position="182"/>
    </location>
</feature>
<dbReference type="EMBL" id="CAXAMN010017158">
    <property type="protein sequence ID" value="CAK9049906.1"/>
    <property type="molecule type" value="Genomic_DNA"/>
</dbReference>
<gene>
    <name evidence="11" type="ORF">CCMP2556_LOCUS25493</name>
    <name evidence="12" type="ORF">CCMP2556_LOCUS25504</name>
</gene>
<keyword evidence="5" id="KW-0915">Sodium</keyword>
<keyword evidence="2" id="KW-0813">Transport</keyword>
<dbReference type="Proteomes" id="UP001642484">
    <property type="component" value="Unassembled WGS sequence"/>
</dbReference>
<proteinExistence type="predicted"/>